<comment type="similarity">
    <text evidence="1 3">Belongs to the allantoicase family.</text>
</comment>
<evidence type="ECO:0000313" key="5">
    <source>
        <dbReference type="EMBL" id="WOJ94094.1"/>
    </source>
</evidence>
<dbReference type="GO" id="GO:0004037">
    <property type="term" value="F:allantoicase activity"/>
    <property type="evidence" value="ECO:0007669"/>
    <property type="project" value="UniProtKB-EC"/>
</dbReference>
<dbReference type="PIRSF" id="PIRSF016516">
    <property type="entry name" value="Allantoicase"/>
    <property type="match status" value="1"/>
</dbReference>
<reference evidence="5 6" key="1">
    <citation type="submission" date="2023-10" db="EMBL/GenBank/DDBJ databases">
        <title>Two novel species belonging to the OM43/NOR5 clade.</title>
        <authorList>
            <person name="Park M."/>
        </authorList>
    </citation>
    <scope>NUCLEOTIDE SEQUENCE [LARGE SCALE GENOMIC DNA]</scope>
    <source>
        <strain evidence="5 6">IMCC43200</strain>
    </source>
</reference>
<proteinExistence type="inferred from homology"/>
<dbReference type="EMBL" id="CP136864">
    <property type="protein sequence ID" value="WOJ94094.1"/>
    <property type="molecule type" value="Genomic_DNA"/>
</dbReference>
<feature type="domain" description="Allantoicase" evidence="4">
    <location>
        <begin position="26"/>
        <end position="178"/>
    </location>
</feature>
<evidence type="ECO:0000313" key="6">
    <source>
        <dbReference type="Proteomes" id="UP001626537"/>
    </source>
</evidence>
<keyword evidence="6" id="KW-1185">Reference proteome</keyword>
<organism evidence="5 6">
    <name type="scientific">Congregibacter variabilis</name>
    <dbReference type="NCBI Taxonomy" id="3081200"/>
    <lineage>
        <taxon>Bacteria</taxon>
        <taxon>Pseudomonadati</taxon>
        <taxon>Pseudomonadota</taxon>
        <taxon>Gammaproteobacteria</taxon>
        <taxon>Cellvibrionales</taxon>
        <taxon>Halieaceae</taxon>
        <taxon>Congregibacter</taxon>
    </lineage>
</organism>
<dbReference type="NCBIfam" id="TIGR02961">
    <property type="entry name" value="allantoicase"/>
    <property type="match status" value="1"/>
</dbReference>
<dbReference type="InterPro" id="IPR005164">
    <property type="entry name" value="Allantoicase"/>
</dbReference>
<dbReference type="PANTHER" id="PTHR12045:SF3">
    <property type="entry name" value="INACTIVE ALLANTOICASE-RELATED"/>
    <property type="match status" value="1"/>
</dbReference>
<comment type="pathway">
    <text evidence="3">Nitrogen metabolism; (S)-allantoin degradation; (S)-ureidoglycolate from allantoate (aminidohydrolase route): step 1/1.</text>
</comment>
<comment type="catalytic activity">
    <reaction evidence="3">
        <text>allantoate + H2O = (S)-ureidoglycolate + urea</text>
        <dbReference type="Rhea" id="RHEA:11016"/>
        <dbReference type="ChEBI" id="CHEBI:15377"/>
        <dbReference type="ChEBI" id="CHEBI:16199"/>
        <dbReference type="ChEBI" id="CHEBI:17536"/>
        <dbReference type="ChEBI" id="CHEBI:57296"/>
        <dbReference type="EC" id="3.5.3.4"/>
    </reaction>
</comment>
<dbReference type="EC" id="3.5.3.4" evidence="3"/>
<evidence type="ECO:0000256" key="2">
    <source>
        <dbReference type="ARBA" id="ARBA00022631"/>
    </source>
</evidence>
<dbReference type="InterPro" id="IPR008979">
    <property type="entry name" value="Galactose-bd-like_sf"/>
</dbReference>
<keyword evidence="3 5" id="KW-0378">Hydrolase</keyword>
<name>A0ABZ0I5J4_9GAMM</name>
<dbReference type="HAMAP" id="MF_00813">
    <property type="entry name" value="Allantoicase"/>
    <property type="match status" value="1"/>
</dbReference>
<dbReference type="SUPFAM" id="SSF49785">
    <property type="entry name" value="Galactose-binding domain-like"/>
    <property type="match status" value="2"/>
</dbReference>
<dbReference type="Pfam" id="PF03561">
    <property type="entry name" value="Allantoicase"/>
    <property type="match status" value="2"/>
</dbReference>
<keyword evidence="2 3" id="KW-0659">Purine metabolism</keyword>
<dbReference type="Proteomes" id="UP001626537">
    <property type="component" value="Chromosome"/>
</dbReference>
<sequence>MNEDFDRDAMDDFQFRYINLLAERVGGRAINCSDQWFASCDNLIKPGRGVFKAGEFTDKGQWMDGWESRRSFGRQFRMSQLDHDWCVLRLGFAGRIHGVDVDTHHFRGNAPLQVAVDGTHVKLDPEADTQWTEIIPLTDVLPDEQNPIPCDSAERWTHLRLRIYPDGGVARFRAYGEVMPDPQDYLENETVDLAAVGIGGRGVAASDQFFSSTDNLVMPGRGVNMGDGWETRRRRDEFNDWAILKLGKQGTVRKVILDTAHLRGNFPDRFSLEGCFEPEAQVPSESVVWTPIINQQSLCPDREHTYTREVVCPEEQKFSHVRLNIFPDGGVSRLRVFGIADWNAQ</sequence>
<accession>A0ABZ0I5J4</accession>
<dbReference type="PANTHER" id="PTHR12045">
    <property type="entry name" value="ALLANTOICASE"/>
    <property type="match status" value="1"/>
</dbReference>
<evidence type="ECO:0000256" key="1">
    <source>
        <dbReference type="ARBA" id="ARBA00009242"/>
    </source>
</evidence>
<feature type="domain" description="Allantoicase" evidence="4">
    <location>
        <begin position="199"/>
        <end position="338"/>
    </location>
</feature>
<protein>
    <recommendedName>
        <fullName evidence="3">Probable allantoicase</fullName>
        <ecNumber evidence="3">3.5.3.4</ecNumber>
    </recommendedName>
    <alternativeName>
        <fullName evidence="3">Allantoate amidinohydrolase</fullName>
    </alternativeName>
</protein>
<evidence type="ECO:0000259" key="4">
    <source>
        <dbReference type="Pfam" id="PF03561"/>
    </source>
</evidence>
<gene>
    <name evidence="3 5" type="primary">alc</name>
    <name evidence="5" type="ORF">R0135_02735</name>
</gene>
<dbReference type="Gene3D" id="2.60.120.260">
    <property type="entry name" value="Galactose-binding domain-like"/>
    <property type="match status" value="2"/>
</dbReference>
<dbReference type="InterPro" id="IPR015908">
    <property type="entry name" value="Allantoicase_dom"/>
</dbReference>
<evidence type="ECO:0000256" key="3">
    <source>
        <dbReference type="HAMAP-Rule" id="MF_00813"/>
    </source>
</evidence>
<dbReference type="RefSeq" id="WP_407348733.1">
    <property type="nucleotide sequence ID" value="NZ_CP136864.1"/>
</dbReference>